<dbReference type="GO" id="GO:0006355">
    <property type="term" value="P:regulation of DNA-templated transcription"/>
    <property type="evidence" value="ECO:0007669"/>
    <property type="project" value="InterPro"/>
</dbReference>
<dbReference type="SUPFAM" id="SSF55874">
    <property type="entry name" value="ATPase domain of HSP90 chaperone/DNA topoisomerase II/histidine kinase"/>
    <property type="match status" value="1"/>
</dbReference>
<dbReference type="Pfam" id="PF02518">
    <property type="entry name" value="HATPase_c"/>
    <property type="match status" value="1"/>
</dbReference>
<feature type="chain" id="PRO_5007494009" description="histidine kinase" evidence="5">
    <location>
        <begin position="24"/>
        <end position="1150"/>
    </location>
</feature>
<protein>
    <recommendedName>
        <fullName evidence="2">histidine kinase</fullName>
        <ecNumber evidence="2">2.7.13.3</ecNumber>
    </recommendedName>
</protein>
<dbReference type="InterPro" id="IPR011110">
    <property type="entry name" value="Reg_prop"/>
</dbReference>
<dbReference type="InterPro" id="IPR003661">
    <property type="entry name" value="HisK_dim/P_dom"/>
</dbReference>
<dbReference type="GO" id="GO:0000155">
    <property type="term" value="F:phosphorelay sensor kinase activity"/>
    <property type="evidence" value="ECO:0007669"/>
    <property type="project" value="InterPro"/>
</dbReference>
<reference evidence="8 9" key="2">
    <citation type="journal article" date="2016" name="Genome Announc.">
        <title>Complete Genome Sequence of Algoriphagus sp. Strain M8-2, Isolated from a Brackish Lake.</title>
        <authorList>
            <person name="Muraguchi Y."/>
            <person name="Kushimoto K."/>
            <person name="Ohtsubo Y."/>
            <person name="Suzuki T."/>
            <person name="Dohra H."/>
            <person name="Kimbara K."/>
            <person name="Shintani M."/>
        </authorList>
    </citation>
    <scope>NUCLEOTIDE SEQUENCE [LARGE SCALE GENOMIC DNA]</scope>
    <source>
        <strain evidence="8 9">M8-2</strain>
    </source>
</reference>
<evidence type="ECO:0000259" key="7">
    <source>
        <dbReference type="PROSITE" id="PS50112"/>
    </source>
</evidence>
<evidence type="ECO:0000313" key="8">
    <source>
        <dbReference type="EMBL" id="AMQ55975.1"/>
    </source>
</evidence>
<keyword evidence="4" id="KW-0812">Transmembrane</keyword>
<dbReference type="SMART" id="SM00388">
    <property type="entry name" value="HisKA"/>
    <property type="match status" value="1"/>
</dbReference>
<evidence type="ECO:0000313" key="9">
    <source>
        <dbReference type="Proteomes" id="UP000073816"/>
    </source>
</evidence>
<dbReference type="OrthoDB" id="9806995at2"/>
<dbReference type="Gene3D" id="1.10.287.130">
    <property type="match status" value="1"/>
</dbReference>
<feature type="domain" description="Histidine kinase" evidence="6">
    <location>
        <begin position="933"/>
        <end position="1149"/>
    </location>
</feature>
<dbReference type="SMART" id="SM00387">
    <property type="entry name" value="HATPase_c"/>
    <property type="match status" value="1"/>
</dbReference>
<comment type="catalytic activity">
    <reaction evidence="1">
        <text>ATP + protein L-histidine = ADP + protein N-phospho-L-histidine.</text>
        <dbReference type="EC" id="2.7.13.3"/>
    </reaction>
</comment>
<keyword evidence="9" id="KW-1185">Reference proteome</keyword>
<feature type="signal peptide" evidence="5">
    <location>
        <begin position="1"/>
        <end position="23"/>
    </location>
</feature>
<dbReference type="SMART" id="SM00091">
    <property type="entry name" value="PAS"/>
    <property type="match status" value="1"/>
</dbReference>
<dbReference type="InterPro" id="IPR013767">
    <property type="entry name" value="PAS_fold"/>
</dbReference>
<dbReference type="InterPro" id="IPR035965">
    <property type="entry name" value="PAS-like_dom_sf"/>
</dbReference>
<keyword evidence="4" id="KW-0472">Membrane</keyword>
<dbReference type="PROSITE" id="PS50112">
    <property type="entry name" value="PAS"/>
    <property type="match status" value="1"/>
</dbReference>
<dbReference type="PRINTS" id="PR00344">
    <property type="entry name" value="BCTRLSENSOR"/>
</dbReference>
<dbReference type="Proteomes" id="UP000073816">
    <property type="component" value="Chromosome"/>
</dbReference>
<dbReference type="InterPro" id="IPR000014">
    <property type="entry name" value="PAS"/>
</dbReference>
<dbReference type="PANTHER" id="PTHR43547:SF2">
    <property type="entry name" value="HYBRID SIGNAL TRANSDUCTION HISTIDINE KINASE C"/>
    <property type="match status" value="1"/>
</dbReference>
<dbReference type="InterPro" id="IPR036097">
    <property type="entry name" value="HisK_dim/P_sf"/>
</dbReference>
<dbReference type="InterPro" id="IPR003594">
    <property type="entry name" value="HATPase_dom"/>
</dbReference>
<dbReference type="PATRIC" id="fig|1727163.4.peg.1266"/>
<dbReference type="EC" id="2.7.13.3" evidence="2"/>
<dbReference type="EMBL" id="CP012836">
    <property type="protein sequence ID" value="AMQ55975.1"/>
    <property type="molecule type" value="Genomic_DNA"/>
</dbReference>
<dbReference type="InterPro" id="IPR005467">
    <property type="entry name" value="His_kinase_dom"/>
</dbReference>
<accession>A0A142ELH0</accession>
<dbReference type="Gene3D" id="3.30.565.10">
    <property type="entry name" value="Histidine kinase-like ATPase, C-terminal domain"/>
    <property type="match status" value="1"/>
</dbReference>
<dbReference type="Pfam" id="PF07494">
    <property type="entry name" value="Reg_prop"/>
    <property type="match status" value="1"/>
</dbReference>
<organism evidence="8 9">
    <name type="scientific">Algoriphagus sanaruensis</name>
    <dbReference type="NCBI Taxonomy" id="1727163"/>
    <lineage>
        <taxon>Bacteria</taxon>
        <taxon>Pseudomonadati</taxon>
        <taxon>Bacteroidota</taxon>
        <taxon>Cytophagia</taxon>
        <taxon>Cytophagales</taxon>
        <taxon>Cyclobacteriaceae</taxon>
        <taxon>Algoriphagus</taxon>
    </lineage>
</organism>
<dbReference type="CDD" id="cd00082">
    <property type="entry name" value="HisKA"/>
    <property type="match status" value="1"/>
</dbReference>
<dbReference type="Pfam" id="PF00512">
    <property type="entry name" value="HisKA"/>
    <property type="match status" value="1"/>
</dbReference>
<dbReference type="SUPFAM" id="SSF55785">
    <property type="entry name" value="PYP-like sensor domain (PAS domain)"/>
    <property type="match status" value="1"/>
</dbReference>
<dbReference type="Gene3D" id="2.130.10.10">
    <property type="entry name" value="YVTN repeat-like/Quinoprotein amine dehydrogenase"/>
    <property type="match status" value="3"/>
</dbReference>
<keyword evidence="3" id="KW-0597">Phosphoprotein</keyword>
<evidence type="ECO:0000256" key="1">
    <source>
        <dbReference type="ARBA" id="ARBA00000085"/>
    </source>
</evidence>
<dbReference type="InterPro" id="IPR004358">
    <property type="entry name" value="Sig_transdc_His_kin-like_C"/>
</dbReference>
<name>A0A142ELH0_9BACT</name>
<evidence type="ECO:0000256" key="3">
    <source>
        <dbReference type="ARBA" id="ARBA00022553"/>
    </source>
</evidence>
<dbReference type="InterPro" id="IPR036890">
    <property type="entry name" value="HATPase_C_sf"/>
</dbReference>
<dbReference type="Gene3D" id="2.60.40.10">
    <property type="entry name" value="Immunoglobulins"/>
    <property type="match status" value="1"/>
</dbReference>
<dbReference type="AlphaFoldDB" id="A0A142ELH0"/>
<keyword evidence="4" id="KW-1133">Transmembrane helix</keyword>
<proteinExistence type="predicted"/>
<dbReference type="InterPro" id="IPR015943">
    <property type="entry name" value="WD40/YVTN_repeat-like_dom_sf"/>
</dbReference>
<reference evidence="9" key="1">
    <citation type="submission" date="2015-09" db="EMBL/GenBank/DDBJ databases">
        <title>Complete sequence of Algoriphagus sp. M8-2.</title>
        <authorList>
            <person name="Shintani M."/>
        </authorList>
    </citation>
    <scope>NUCLEOTIDE SEQUENCE [LARGE SCALE GENOMIC DNA]</scope>
    <source>
        <strain evidence="9">M8-2</strain>
    </source>
</reference>
<dbReference type="NCBIfam" id="TIGR00229">
    <property type="entry name" value="sensory_box"/>
    <property type="match status" value="1"/>
</dbReference>
<evidence type="ECO:0000256" key="2">
    <source>
        <dbReference type="ARBA" id="ARBA00012438"/>
    </source>
</evidence>
<keyword evidence="5" id="KW-0732">Signal</keyword>
<sequence>MRVAIKALILVCWSSLIIATALSQSYQFNTRPRGIQLPVQNILQIEQDTLGRMWFSTSRGVVVSDGLHNEELPDSLLRKFAYRISLHKDSDGQVWLYSASGVPILIKNNGEAWQEEDLSPFPREGSFGRNRFFSVDEKSKKQFFLNSGDQLLFWKEGQPKQFLQLESEKYGALMGVEKLDGELVLMFRNGTYAFKDNQLSPINFQGLGLPSPPFSILKHPEQSQFYFLGKDYLAVGNSPNAPSKFLDRNFNSFDFDQVEDFFGIQYRYGALFYHFNSNLKKLVLDREKVFQIDLFELFQTPMLQTFLIDQEGILWIGSSRGLANSTSQLFQNYTSKTAEFLGEEVTAIHEISPGKFLLGFNNGVQYFDSSGTKTLLKDSNLADSPLGRVMNFSKDKWGRIWYSRNHLGVGMYEVNSGRITEFSTPQGVNISSAIASGDSLFLVGSDRVYIADLKRPLNGIFDLDIAPQLLELVGEDGVFFRKGFQLKNGKNLIIRASKLGNKYPVLEKGNFLLVEGYDALEMPNGAILLGTENGLKVFQGGYVGFFSFGNRVIEEPVYTILPDHDGGIWVGTNRGVYVLKDDKVIHYKESNGLVGDEINRGALIQSRTGQVLIGTNKGLSVYLPEEKFFASGAPRLHLSQLKLGGVDALKGIPVRVSHSQNFLEVQLIPAAFNESRELWIHYRLAENDSTPWQIIKNPESSQLFLGNLPAGQYHFEIKASYDGVDFSPVFSSGKLIVLQPFYLRVWFLAIAVLFLVGLGVLLSRFYQQLKDLGILQNRVEGEQKRKNQVEQQFSRVWNNVQDPMILVTEQGIIATANPAFAKMLHLPIEQIEGKSIFEFLDSSPQDPQHAQILDQVKLSGAYGIKFENTIAWKSGALEMEVYSVLLEESPHGKGLVLSVFHDLTSRKKVELQLRDAIRKAEEASRFKTSLLSNISHEIRTPLTGIIGGTEHVMMSRQEDSELKDQLDIVLQSGERLLSTINSLLDLAKIEANKMEVVFTHTHLNEFFHKILQPFQQQAESKNLRLEVSILCAPKLIPLDRRFMEMILNNLVGNAIKYSHSGLISVRIWMEIDQLLLVIKDQGTGMSEEFQKKMFEPFEQESKGHKRLYEGTGLGLAITKNLINLLKGSIEIQSQVGVGTEVLLKIPLHIS</sequence>
<feature type="transmembrane region" description="Helical" evidence="4">
    <location>
        <begin position="741"/>
        <end position="762"/>
    </location>
</feature>
<dbReference type="PANTHER" id="PTHR43547">
    <property type="entry name" value="TWO-COMPONENT HISTIDINE KINASE"/>
    <property type="match status" value="1"/>
</dbReference>
<dbReference type="RefSeq" id="WP_067544779.1">
    <property type="nucleotide sequence ID" value="NZ_CP012836.1"/>
</dbReference>
<dbReference type="Gene3D" id="3.30.450.20">
    <property type="entry name" value="PAS domain"/>
    <property type="match status" value="1"/>
</dbReference>
<dbReference type="KEGG" id="alm:AO498_06090"/>
<evidence type="ECO:0000256" key="5">
    <source>
        <dbReference type="SAM" id="SignalP"/>
    </source>
</evidence>
<dbReference type="STRING" id="1727163.AO498_06090"/>
<dbReference type="InterPro" id="IPR013783">
    <property type="entry name" value="Ig-like_fold"/>
</dbReference>
<dbReference type="Pfam" id="PF00989">
    <property type="entry name" value="PAS"/>
    <property type="match status" value="1"/>
</dbReference>
<gene>
    <name evidence="8" type="ORF">AO498_06090</name>
</gene>
<dbReference type="PROSITE" id="PS50109">
    <property type="entry name" value="HIS_KIN"/>
    <property type="match status" value="1"/>
</dbReference>
<dbReference type="CDD" id="cd00130">
    <property type="entry name" value="PAS"/>
    <property type="match status" value="1"/>
</dbReference>
<dbReference type="SUPFAM" id="SSF47384">
    <property type="entry name" value="Homodimeric domain of signal transducing histidine kinase"/>
    <property type="match status" value="1"/>
</dbReference>
<evidence type="ECO:0000259" key="6">
    <source>
        <dbReference type="PROSITE" id="PS50109"/>
    </source>
</evidence>
<feature type="domain" description="PAS" evidence="7">
    <location>
        <begin position="789"/>
        <end position="840"/>
    </location>
</feature>
<evidence type="ECO:0000256" key="4">
    <source>
        <dbReference type="SAM" id="Phobius"/>
    </source>
</evidence>